<proteinExistence type="predicted"/>
<name>A0ACC6P526_9BURK</name>
<gene>
    <name evidence="1" type="ORF">RV045_12945</name>
</gene>
<organism evidence="1 2">
    <name type="scientific">Amphibiibacter pelophylacis</name>
    <dbReference type="NCBI Taxonomy" id="1799477"/>
    <lineage>
        <taxon>Bacteria</taxon>
        <taxon>Pseudomonadati</taxon>
        <taxon>Pseudomonadota</taxon>
        <taxon>Betaproteobacteria</taxon>
        <taxon>Burkholderiales</taxon>
        <taxon>Sphaerotilaceae</taxon>
        <taxon>Amphibiibacter</taxon>
    </lineage>
</organism>
<reference evidence="1" key="1">
    <citation type="submission" date="2023-10" db="EMBL/GenBank/DDBJ databases">
        <title>Amphibacter perezi, gen. nov., sp. nov. a novel taxa of the family Comamonadaceae, class Betaproteobacteria isolated from the skin microbiota of Pelophylax perezi from different populations.</title>
        <authorList>
            <person name="Costa S."/>
            <person name="Proenca D.N."/>
            <person name="Lopes I."/>
            <person name="Morais P.V."/>
        </authorList>
    </citation>
    <scope>NUCLEOTIDE SEQUENCE</scope>
    <source>
        <strain evidence="1">SL12-8</strain>
    </source>
</reference>
<sequence length="217" mass="23098">MTDTAAGLRRTAAVLVVLAAGSAAGPLRAATVYRCPGPPVLYTDAYTAAEAKRLKCSPIRNAPITVITSPVRLTPAPQVNLNEVQQQTQDKVVGGDRPASTASRERAPARSPAPKSAGAGAGSRPGFYADGDARVPSTTQQNRDKDARMILESELQRETAALDALRAQLAGGQLPLQPGETATSPAYQQRLAELKTRVARHENDVRAITKELERLRR</sequence>
<protein>
    <submittedName>
        <fullName evidence="1">Uncharacterized protein</fullName>
    </submittedName>
</protein>
<accession>A0ACC6P526</accession>
<keyword evidence="2" id="KW-1185">Reference proteome</keyword>
<evidence type="ECO:0000313" key="1">
    <source>
        <dbReference type="EMBL" id="MEJ7139326.1"/>
    </source>
</evidence>
<evidence type="ECO:0000313" key="2">
    <source>
        <dbReference type="Proteomes" id="UP001364695"/>
    </source>
</evidence>
<comment type="caution">
    <text evidence="1">The sequence shown here is derived from an EMBL/GenBank/DDBJ whole genome shotgun (WGS) entry which is preliminary data.</text>
</comment>
<dbReference type="Proteomes" id="UP001364695">
    <property type="component" value="Unassembled WGS sequence"/>
</dbReference>
<dbReference type="EMBL" id="JAWDIE010000024">
    <property type="protein sequence ID" value="MEJ7139326.1"/>
    <property type="molecule type" value="Genomic_DNA"/>
</dbReference>